<evidence type="ECO:0000256" key="4">
    <source>
        <dbReference type="ARBA" id="ARBA00022989"/>
    </source>
</evidence>
<keyword evidence="4 7" id="KW-1133">Transmembrane helix</keyword>
<dbReference type="PANTHER" id="PTHR15664">
    <property type="entry name" value="C20ORF30 PROTEIN"/>
    <property type="match status" value="1"/>
</dbReference>
<dbReference type="GO" id="GO:0012505">
    <property type="term" value="C:endomembrane system"/>
    <property type="evidence" value="ECO:0000318"/>
    <property type="project" value="GO_Central"/>
</dbReference>
<dbReference type="Pfam" id="PF05915">
    <property type="entry name" value="TMEM_230_134"/>
    <property type="match status" value="1"/>
</dbReference>
<dbReference type="PaxDb" id="3218-PP1S80_84V6.1"/>
<evidence type="ECO:0000256" key="3">
    <source>
        <dbReference type="ARBA" id="ARBA00022692"/>
    </source>
</evidence>
<evidence type="ECO:0000313" key="10">
    <source>
        <dbReference type="Proteomes" id="UP000006727"/>
    </source>
</evidence>
<feature type="transmembrane region" description="Helical" evidence="7">
    <location>
        <begin position="121"/>
        <end position="144"/>
    </location>
</feature>
<reference evidence="8 10" key="2">
    <citation type="journal article" date="2018" name="Plant J.">
        <title>The Physcomitrella patens chromosome-scale assembly reveals moss genome structure and evolution.</title>
        <authorList>
            <person name="Lang D."/>
            <person name="Ullrich K.K."/>
            <person name="Murat F."/>
            <person name="Fuchs J."/>
            <person name="Jenkins J."/>
            <person name="Haas F.B."/>
            <person name="Piednoel M."/>
            <person name="Gundlach H."/>
            <person name="Van Bel M."/>
            <person name="Meyberg R."/>
            <person name="Vives C."/>
            <person name="Morata J."/>
            <person name="Symeonidi A."/>
            <person name="Hiss M."/>
            <person name="Muchero W."/>
            <person name="Kamisugi Y."/>
            <person name="Saleh O."/>
            <person name="Blanc G."/>
            <person name="Decker E.L."/>
            <person name="van Gessel N."/>
            <person name="Grimwood J."/>
            <person name="Hayes R.D."/>
            <person name="Graham S.W."/>
            <person name="Gunter L.E."/>
            <person name="McDaniel S.F."/>
            <person name="Hoernstein S.N.W."/>
            <person name="Larsson A."/>
            <person name="Li F.W."/>
            <person name="Perroud P.F."/>
            <person name="Phillips J."/>
            <person name="Ranjan P."/>
            <person name="Rokshar D.S."/>
            <person name="Rothfels C.J."/>
            <person name="Schneider L."/>
            <person name="Shu S."/>
            <person name="Stevenson D.W."/>
            <person name="Thummler F."/>
            <person name="Tillich M."/>
            <person name="Villarreal Aguilar J.C."/>
            <person name="Widiez T."/>
            <person name="Wong G.K."/>
            <person name="Wymore A."/>
            <person name="Zhang Y."/>
            <person name="Zimmer A.D."/>
            <person name="Quatrano R.S."/>
            <person name="Mayer K.F.X."/>
            <person name="Goodstein D."/>
            <person name="Casacuberta J.M."/>
            <person name="Vandepoele K."/>
            <person name="Reski R."/>
            <person name="Cuming A.C."/>
            <person name="Tuskan G.A."/>
            <person name="Maumus F."/>
            <person name="Salse J."/>
            <person name="Schmutz J."/>
            <person name="Rensing S.A."/>
        </authorList>
    </citation>
    <scope>NUCLEOTIDE SEQUENCE [LARGE SCALE GENOMIC DNA]</scope>
    <source>
        <strain evidence="9 10">cv. Gransden 2004</strain>
    </source>
</reference>
<dbReference type="InterPro" id="IPR008590">
    <property type="entry name" value="TMEM_230/134"/>
</dbReference>
<dbReference type="Gramene" id="Pp3c11_17600V3.2">
    <property type="protein sequence ID" value="Pp3c11_17600V3.2"/>
    <property type="gene ID" value="Pp3c11_17600"/>
</dbReference>
<dbReference type="EMBL" id="ABEU02000011">
    <property type="protein sequence ID" value="PNR45389.1"/>
    <property type="molecule type" value="Genomic_DNA"/>
</dbReference>
<dbReference type="FunCoup" id="A0A2K1JV31">
    <property type="interactions" value="2486"/>
</dbReference>
<evidence type="ECO:0000313" key="9">
    <source>
        <dbReference type="EnsemblPlants" id="Pp3c11_17600V3.1"/>
    </source>
</evidence>
<accession>A0A2K1JV31</accession>
<feature type="transmembrane region" description="Helical" evidence="7">
    <location>
        <begin position="52"/>
        <end position="72"/>
    </location>
</feature>
<protein>
    <submittedName>
        <fullName evidence="8 9">Uncharacterized protein</fullName>
    </submittedName>
</protein>
<keyword evidence="10" id="KW-1185">Reference proteome</keyword>
<comment type="similarity">
    <text evidence="2">Belongs to the TMEM134/TMEM230 family.</text>
</comment>
<evidence type="ECO:0000256" key="6">
    <source>
        <dbReference type="SAM" id="MobiDB-lite"/>
    </source>
</evidence>
<keyword evidence="3 7" id="KW-0812">Transmembrane</keyword>
<dbReference type="Gramene" id="Pp3c11_17600V3.1">
    <property type="protein sequence ID" value="Pp3c11_17600V3.1"/>
    <property type="gene ID" value="Pp3c11_17600"/>
</dbReference>
<dbReference type="EnsemblPlants" id="Pp3c11_17600V3.2">
    <property type="protein sequence ID" value="Pp3c11_17600V3.2"/>
    <property type="gene ID" value="Pp3c11_17600"/>
</dbReference>
<name>A0A2K1JV31_PHYPA</name>
<comment type="subcellular location">
    <subcellularLocation>
        <location evidence="1">Membrane</location>
        <topology evidence="1">Multi-pass membrane protein</topology>
    </subcellularLocation>
</comment>
<sequence length="223" mass="25463">MGERSHMRYSTLASCQDSRRDHSTSFSGLTTAAHEDLRYRFELPEDVPWKSIALAVVLLAFGCFFLIISHFIYTQHMEGDSSQAYGFLVAGILLFLPGFYETRIAYYSWRGSTKNKISASLGKVVFGAGIVQGHAFFVIVHHVAHLPSSIQTSKAELDIKIGNRLYFSVLFRTDFHYMTQWRWAIQLRRLDFHERSLLLVKEYLPIPGTVSAMQLFCKVGLAR</sequence>
<dbReference type="InParanoid" id="A0A2K1JV31"/>
<keyword evidence="5 7" id="KW-0472">Membrane</keyword>
<dbReference type="AlphaFoldDB" id="A0A2K1JV31"/>
<evidence type="ECO:0000256" key="2">
    <source>
        <dbReference type="ARBA" id="ARBA00007743"/>
    </source>
</evidence>
<dbReference type="GO" id="GO:0016020">
    <property type="term" value="C:membrane"/>
    <property type="evidence" value="ECO:0007669"/>
    <property type="project" value="UniProtKB-SubCell"/>
</dbReference>
<organism evidence="8">
    <name type="scientific">Physcomitrium patens</name>
    <name type="common">Spreading-leaved earth moss</name>
    <name type="synonym">Physcomitrella patens</name>
    <dbReference type="NCBI Taxonomy" id="3218"/>
    <lineage>
        <taxon>Eukaryota</taxon>
        <taxon>Viridiplantae</taxon>
        <taxon>Streptophyta</taxon>
        <taxon>Embryophyta</taxon>
        <taxon>Bryophyta</taxon>
        <taxon>Bryophytina</taxon>
        <taxon>Bryopsida</taxon>
        <taxon>Funariidae</taxon>
        <taxon>Funariales</taxon>
        <taxon>Funariaceae</taxon>
        <taxon>Physcomitrium</taxon>
    </lineage>
</organism>
<evidence type="ECO:0000313" key="8">
    <source>
        <dbReference type="EMBL" id="PNR45389.1"/>
    </source>
</evidence>
<dbReference type="InterPro" id="IPR044234">
    <property type="entry name" value="TMEM230"/>
</dbReference>
<proteinExistence type="inferred from homology"/>
<feature type="region of interest" description="Disordered" evidence="6">
    <location>
        <begin position="1"/>
        <end position="27"/>
    </location>
</feature>
<dbReference type="PANTHER" id="PTHR15664:SF23">
    <property type="entry name" value="TRANSMEMBRANE PROTEIN 230"/>
    <property type="match status" value="1"/>
</dbReference>
<evidence type="ECO:0000256" key="7">
    <source>
        <dbReference type="SAM" id="Phobius"/>
    </source>
</evidence>
<dbReference type="EnsemblPlants" id="Pp3c11_17600V3.1">
    <property type="protein sequence ID" value="Pp3c11_17600V3.1"/>
    <property type="gene ID" value="Pp3c11_17600"/>
</dbReference>
<evidence type="ECO:0000256" key="1">
    <source>
        <dbReference type="ARBA" id="ARBA00004141"/>
    </source>
</evidence>
<evidence type="ECO:0000256" key="5">
    <source>
        <dbReference type="ARBA" id="ARBA00023136"/>
    </source>
</evidence>
<dbReference type="Proteomes" id="UP000006727">
    <property type="component" value="Chromosome 11"/>
</dbReference>
<reference evidence="8 10" key="1">
    <citation type="journal article" date="2008" name="Science">
        <title>The Physcomitrella genome reveals evolutionary insights into the conquest of land by plants.</title>
        <authorList>
            <person name="Rensing S."/>
            <person name="Lang D."/>
            <person name="Zimmer A."/>
            <person name="Terry A."/>
            <person name="Salamov A."/>
            <person name="Shapiro H."/>
            <person name="Nishiyama T."/>
            <person name="Perroud P.-F."/>
            <person name="Lindquist E."/>
            <person name="Kamisugi Y."/>
            <person name="Tanahashi T."/>
            <person name="Sakakibara K."/>
            <person name="Fujita T."/>
            <person name="Oishi K."/>
            <person name="Shin-I T."/>
            <person name="Kuroki Y."/>
            <person name="Toyoda A."/>
            <person name="Suzuki Y."/>
            <person name="Hashimoto A."/>
            <person name="Yamaguchi K."/>
            <person name="Sugano A."/>
            <person name="Kohara Y."/>
            <person name="Fujiyama A."/>
            <person name="Anterola A."/>
            <person name="Aoki S."/>
            <person name="Ashton N."/>
            <person name="Barbazuk W.B."/>
            <person name="Barker E."/>
            <person name="Bennetzen J."/>
            <person name="Bezanilla M."/>
            <person name="Blankenship R."/>
            <person name="Cho S.H."/>
            <person name="Dutcher S."/>
            <person name="Estelle M."/>
            <person name="Fawcett J.A."/>
            <person name="Gundlach H."/>
            <person name="Hanada K."/>
            <person name="Heyl A."/>
            <person name="Hicks K.A."/>
            <person name="Hugh J."/>
            <person name="Lohr M."/>
            <person name="Mayer K."/>
            <person name="Melkozernov A."/>
            <person name="Murata T."/>
            <person name="Nelson D."/>
            <person name="Pils B."/>
            <person name="Prigge M."/>
            <person name="Reiss B."/>
            <person name="Renner T."/>
            <person name="Rombauts S."/>
            <person name="Rushton P."/>
            <person name="Sanderfoot A."/>
            <person name="Schween G."/>
            <person name="Shiu S.-H."/>
            <person name="Stueber K."/>
            <person name="Theodoulou F.L."/>
            <person name="Tu H."/>
            <person name="Van de Peer Y."/>
            <person name="Verrier P.J."/>
            <person name="Waters E."/>
            <person name="Wood A."/>
            <person name="Yang L."/>
            <person name="Cove D."/>
            <person name="Cuming A."/>
            <person name="Hasebe M."/>
            <person name="Lucas S."/>
            <person name="Mishler D.B."/>
            <person name="Reski R."/>
            <person name="Grigoriev I."/>
            <person name="Quatrano R.S."/>
            <person name="Boore J.L."/>
        </authorList>
    </citation>
    <scope>NUCLEOTIDE SEQUENCE [LARGE SCALE GENOMIC DNA]</scope>
    <source>
        <strain evidence="9 10">cv. Gransden 2004</strain>
    </source>
</reference>
<feature type="transmembrane region" description="Helical" evidence="7">
    <location>
        <begin position="84"/>
        <end position="100"/>
    </location>
</feature>
<gene>
    <name evidence="8" type="ORF">PHYPA_015160</name>
</gene>
<reference evidence="9" key="3">
    <citation type="submission" date="2020-12" db="UniProtKB">
        <authorList>
            <consortium name="EnsemblPlants"/>
        </authorList>
    </citation>
    <scope>IDENTIFICATION</scope>
</reference>